<feature type="transmembrane region" description="Helical" evidence="8">
    <location>
        <begin position="291"/>
        <end position="309"/>
    </location>
</feature>
<keyword evidence="11" id="KW-1185">Reference proteome</keyword>
<dbReference type="EMBL" id="SDHZ01000001">
    <property type="protein sequence ID" value="RXK87288.1"/>
    <property type="molecule type" value="Genomic_DNA"/>
</dbReference>
<dbReference type="Proteomes" id="UP000290545">
    <property type="component" value="Unassembled WGS sequence"/>
</dbReference>
<comment type="subcellular location">
    <subcellularLocation>
        <location evidence="1">Cell membrane</location>
        <topology evidence="1">Multi-pass membrane protein</topology>
    </subcellularLocation>
</comment>
<gene>
    <name evidence="10" type="ORF">ESB13_11065</name>
</gene>
<evidence type="ECO:0000256" key="6">
    <source>
        <dbReference type="ARBA" id="ARBA00022989"/>
    </source>
</evidence>
<keyword evidence="2" id="KW-1003">Cell membrane</keyword>
<feature type="transmembrane region" description="Helical" evidence="8">
    <location>
        <begin position="190"/>
        <end position="209"/>
    </location>
</feature>
<evidence type="ECO:0000256" key="5">
    <source>
        <dbReference type="ARBA" id="ARBA00022692"/>
    </source>
</evidence>
<evidence type="ECO:0000259" key="9">
    <source>
        <dbReference type="Pfam" id="PF13231"/>
    </source>
</evidence>
<dbReference type="AlphaFoldDB" id="A0A4Q1DE78"/>
<evidence type="ECO:0000256" key="3">
    <source>
        <dbReference type="ARBA" id="ARBA00022676"/>
    </source>
</evidence>
<keyword evidence="3" id="KW-0328">Glycosyltransferase</keyword>
<dbReference type="PANTHER" id="PTHR33908:SF11">
    <property type="entry name" value="MEMBRANE PROTEIN"/>
    <property type="match status" value="1"/>
</dbReference>
<keyword evidence="5 8" id="KW-0812">Transmembrane</keyword>
<feature type="transmembrane region" description="Helical" evidence="8">
    <location>
        <begin position="147"/>
        <end position="178"/>
    </location>
</feature>
<feature type="transmembrane region" description="Helical" evidence="8">
    <location>
        <begin position="316"/>
        <end position="337"/>
    </location>
</feature>
<keyword evidence="4 10" id="KW-0808">Transferase</keyword>
<dbReference type="RefSeq" id="WP_129003038.1">
    <property type="nucleotide sequence ID" value="NZ_SDHZ01000001.1"/>
</dbReference>
<dbReference type="OrthoDB" id="9813729at2"/>
<dbReference type="PANTHER" id="PTHR33908">
    <property type="entry name" value="MANNOSYLTRANSFERASE YKCB-RELATED"/>
    <property type="match status" value="1"/>
</dbReference>
<name>A0A4Q1DE78_9BACT</name>
<dbReference type="GO" id="GO:0009103">
    <property type="term" value="P:lipopolysaccharide biosynthetic process"/>
    <property type="evidence" value="ECO:0007669"/>
    <property type="project" value="UniProtKB-ARBA"/>
</dbReference>
<protein>
    <submittedName>
        <fullName evidence="10">Glycosyltransferase family 39 protein</fullName>
    </submittedName>
</protein>
<comment type="caution">
    <text evidence="10">The sequence shown here is derived from an EMBL/GenBank/DDBJ whole genome shotgun (WGS) entry which is preliminary data.</text>
</comment>
<dbReference type="GO" id="GO:0016763">
    <property type="term" value="F:pentosyltransferase activity"/>
    <property type="evidence" value="ECO:0007669"/>
    <property type="project" value="TreeGrafter"/>
</dbReference>
<evidence type="ECO:0000256" key="1">
    <source>
        <dbReference type="ARBA" id="ARBA00004651"/>
    </source>
</evidence>
<accession>A0A4Q1DE78</accession>
<dbReference type="GO" id="GO:0005886">
    <property type="term" value="C:plasma membrane"/>
    <property type="evidence" value="ECO:0007669"/>
    <property type="project" value="UniProtKB-SubCell"/>
</dbReference>
<organism evidence="10 11">
    <name type="scientific">Filimonas effusa</name>
    <dbReference type="NCBI Taxonomy" id="2508721"/>
    <lineage>
        <taxon>Bacteria</taxon>
        <taxon>Pseudomonadati</taxon>
        <taxon>Bacteroidota</taxon>
        <taxon>Chitinophagia</taxon>
        <taxon>Chitinophagales</taxon>
        <taxon>Chitinophagaceae</taxon>
        <taxon>Filimonas</taxon>
    </lineage>
</organism>
<feature type="transmembrane region" description="Helical" evidence="8">
    <location>
        <begin position="240"/>
        <end position="261"/>
    </location>
</feature>
<dbReference type="InterPro" id="IPR050297">
    <property type="entry name" value="LipidA_mod_glycosyltrf_83"/>
</dbReference>
<feature type="transmembrane region" description="Helical" evidence="8">
    <location>
        <begin position="6"/>
        <end position="23"/>
    </location>
</feature>
<feature type="transmembrane region" description="Helical" evidence="8">
    <location>
        <begin position="67"/>
        <end position="85"/>
    </location>
</feature>
<evidence type="ECO:0000256" key="7">
    <source>
        <dbReference type="ARBA" id="ARBA00023136"/>
    </source>
</evidence>
<reference evidence="10 11" key="1">
    <citation type="submission" date="2019-01" db="EMBL/GenBank/DDBJ databases">
        <title>Filimonas sp. strain TTM-71.</title>
        <authorList>
            <person name="Chen W.-M."/>
        </authorList>
    </citation>
    <scope>NUCLEOTIDE SEQUENCE [LARGE SCALE GENOMIC DNA]</scope>
    <source>
        <strain evidence="10 11">TTM-71</strain>
    </source>
</reference>
<evidence type="ECO:0000256" key="8">
    <source>
        <dbReference type="SAM" id="Phobius"/>
    </source>
</evidence>
<keyword evidence="7 8" id="KW-0472">Membrane</keyword>
<evidence type="ECO:0000256" key="2">
    <source>
        <dbReference type="ARBA" id="ARBA00022475"/>
    </source>
</evidence>
<dbReference type="InterPro" id="IPR038731">
    <property type="entry name" value="RgtA/B/C-like"/>
</dbReference>
<proteinExistence type="predicted"/>
<feature type="transmembrane region" description="Helical" evidence="8">
    <location>
        <begin position="268"/>
        <end position="285"/>
    </location>
</feature>
<evidence type="ECO:0000256" key="4">
    <source>
        <dbReference type="ARBA" id="ARBA00022679"/>
    </source>
</evidence>
<dbReference type="Pfam" id="PF13231">
    <property type="entry name" value="PMT_2"/>
    <property type="match status" value="1"/>
</dbReference>
<feature type="transmembrane region" description="Helical" evidence="8">
    <location>
        <begin position="97"/>
        <end position="115"/>
    </location>
</feature>
<evidence type="ECO:0000313" key="11">
    <source>
        <dbReference type="Proteomes" id="UP000290545"/>
    </source>
</evidence>
<keyword evidence="6 8" id="KW-1133">Transmembrane helix</keyword>
<evidence type="ECO:0000313" key="10">
    <source>
        <dbReference type="EMBL" id="RXK87288.1"/>
    </source>
</evidence>
<sequence length="510" mass="59371">MNKKVIIITGFVVLKFVLQFLLIHPVYELHRDEFLHLDQGNHLAWGYISVPPLSSWVSYVIRLLGNGIFWVRFFPALFGAVTILLVCKTIEALKGSLFAIILGGSYALFSVLLRLNGLFHPNSMDVLCWTSVYYFVVRYIDNEKPKWLYFAAVAFAIGVLNKYNIVFLLVGLIPALMLTPQRKIFFRRDVYLALGAGLVLILPNLFWQYRHQFPVLWHMQELRTTQLVNVNRGDFPMGQFMLFPAGAFVIAAAFYALLFYAPFRKYRFFFWCYLFTIGLFFYFKAKSYYSIGLYPVYLAFGAVFLANIFERRWGWVLRFVSISLPVLLFLVMLKVAFPNKSPEEIVAHRDEYERYGLLRWEDGRSHTIPQDFADMLGWKELAHKTDSLYAALSLQGKTLVFCDGYWLTGAVNYYSRKGIRAISFDADYVNWIKLDTPYVNLIRVINPHHMRQEVEKLQPLFQRSFIVDSITSMYAREHGAGIAAFIEARVDLNGLVETERVKRDTCYKYR</sequence>
<feature type="domain" description="Glycosyltransferase RgtA/B/C/D-like" evidence="9">
    <location>
        <begin position="50"/>
        <end position="207"/>
    </location>
</feature>